<keyword evidence="3" id="KW-0677">Repeat</keyword>
<evidence type="ECO:0000256" key="5">
    <source>
        <dbReference type="ARBA" id="ARBA00023180"/>
    </source>
</evidence>
<dbReference type="PROSITE" id="PS50940">
    <property type="entry name" value="CHIT_BIND_II"/>
    <property type="match status" value="4"/>
</dbReference>
<organism evidence="8 9">
    <name type="scientific">Drosophila madeirensis</name>
    <name type="common">Fruit fly</name>
    <dbReference type="NCBI Taxonomy" id="30013"/>
    <lineage>
        <taxon>Eukaryota</taxon>
        <taxon>Metazoa</taxon>
        <taxon>Ecdysozoa</taxon>
        <taxon>Arthropoda</taxon>
        <taxon>Hexapoda</taxon>
        <taxon>Insecta</taxon>
        <taxon>Pterygota</taxon>
        <taxon>Neoptera</taxon>
        <taxon>Endopterygota</taxon>
        <taxon>Diptera</taxon>
        <taxon>Brachycera</taxon>
        <taxon>Muscomorpha</taxon>
        <taxon>Ephydroidea</taxon>
        <taxon>Drosophilidae</taxon>
        <taxon>Drosophila</taxon>
        <taxon>Sophophora</taxon>
    </lineage>
</organism>
<gene>
    <name evidence="8" type="ORF">DMAD_05429</name>
</gene>
<evidence type="ECO:0000256" key="2">
    <source>
        <dbReference type="ARBA" id="ARBA00022729"/>
    </source>
</evidence>
<evidence type="ECO:0000313" key="9">
    <source>
        <dbReference type="Proteomes" id="UP001500889"/>
    </source>
</evidence>
<dbReference type="PANTHER" id="PTHR23301:SF0">
    <property type="entry name" value="CHITIN-BINDING TYPE-2 DOMAIN-CONTAINING PROTEIN-RELATED"/>
    <property type="match status" value="1"/>
</dbReference>
<reference evidence="8 9" key="1">
    <citation type="submission" date="2024-02" db="EMBL/GenBank/DDBJ databases">
        <title>A chromosome-level genome assembly of Drosophila madeirensis, a fruit fly species endemic to Madeira island.</title>
        <authorList>
            <person name="Tomihara K."/>
            <person name="Llopart A."/>
            <person name="Yamamoto D."/>
        </authorList>
    </citation>
    <scope>NUCLEOTIDE SEQUENCE [LARGE SCALE GENOMIC DNA]</scope>
    <source>
        <strain evidence="8 9">RF1</strain>
    </source>
</reference>
<name>A0AAU9FLR8_DROMD</name>
<evidence type="ECO:0000259" key="7">
    <source>
        <dbReference type="PROSITE" id="PS50940"/>
    </source>
</evidence>
<dbReference type="GO" id="GO:0008061">
    <property type="term" value="F:chitin binding"/>
    <property type="evidence" value="ECO:0007669"/>
    <property type="project" value="UniProtKB-KW"/>
</dbReference>
<sequence>MTGGKGLLIFGLLLCNHFLVEAKNADVDTGALPDREDGRASITAAGDAEDGTDMGLIMGNLSLCQNVADSVFLPYVGDCNKYYLCRYGQAIELQCEWPYLFNAPTQSCVSPNQAHCLPTCTNYTLSTFSYERTCTKYVLCYFGHPVLRECQDGLQYNAKTDRCDFPQNVDCVESECSIYYNAYQLHYVPSKVSCDKYFLCGNGVPREQSCAKGLYFSTTCNCCVLPSDSDCQISYRQKMVQPFSRQSPRIADMKCPSAGVHFYPHESRKDAYYFCVEGHGLTLDCSPGLWYDAKVQECREPNNVEL</sequence>
<dbReference type="Gene3D" id="2.170.140.10">
    <property type="entry name" value="Chitin binding domain"/>
    <property type="match status" value="3"/>
</dbReference>
<evidence type="ECO:0000256" key="1">
    <source>
        <dbReference type="ARBA" id="ARBA00022669"/>
    </source>
</evidence>
<protein>
    <submittedName>
        <fullName evidence="8">Protein obstructor-E</fullName>
    </submittedName>
</protein>
<dbReference type="EMBL" id="AP029265">
    <property type="protein sequence ID" value="BFF96896.1"/>
    <property type="molecule type" value="Genomic_DNA"/>
</dbReference>
<keyword evidence="4" id="KW-1015">Disulfide bond</keyword>
<dbReference type="Pfam" id="PF01607">
    <property type="entry name" value="CBM_14"/>
    <property type="match status" value="4"/>
</dbReference>
<evidence type="ECO:0000256" key="6">
    <source>
        <dbReference type="SAM" id="SignalP"/>
    </source>
</evidence>
<keyword evidence="9" id="KW-1185">Reference proteome</keyword>
<keyword evidence="2 6" id="KW-0732">Signal</keyword>
<accession>A0AAU9FLR8</accession>
<feature type="domain" description="Chitin-binding type-2" evidence="7">
    <location>
        <begin position="117"/>
        <end position="173"/>
    </location>
</feature>
<keyword evidence="5" id="KW-0325">Glycoprotein</keyword>
<proteinExistence type="predicted"/>
<evidence type="ECO:0000256" key="3">
    <source>
        <dbReference type="ARBA" id="ARBA00022737"/>
    </source>
</evidence>
<dbReference type="InterPro" id="IPR036508">
    <property type="entry name" value="Chitin-bd_dom_sf"/>
</dbReference>
<dbReference type="PANTHER" id="PTHR23301">
    <property type="entry name" value="CHITIN BINDING PERITROPHIN-A"/>
    <property type="match status" value="1"/>
</dbReference>
<feature type="chain" id="PRO_5043437460" evidence="6">
    <location>
        <begin position="23"/>
        <end position="306"/>
    </location>
</feature>
<dbReference type="GO" id="GO:0005576">
    <property type="term" value="C:extracellular region"/>
    <property type="evidence" value="ECO:0007669"/>
    <property type="project" value="InterPro"/>
</dbReference>
<feature type="domain" description="Chitin-binding type-2" evidence="7">
    <location>
        <begin position="177"/>
        <end position="233"/>
    </location>
</feature>
<dbReference type="SMART" id="SM00494">
    <property type="entry name" value="ChtBD2"/>
    <property type="match status" value="4"/>
</dbReference>
<feature type="signal peptide" evidence="6">
    <location>
        <begin position="1"/>
        <end position="22"/>
    </location>
</feature>
<feature type="domain" description="Chitin-binding type-2" evidence="7">
    <location>
        <begin position="252"/>
        <end position="306"/>
    </location>
</feature>
<feature type="domain" description="Chitin-binding type-2" evidence="7">
    <location>
        <begin position="61"/>
        <end position="116"/>
    </location>
</feature>
<dbReference type="InterPro" id="IPR002557">
    <property type="entry name" value="Chitin-bd_dom"/>
</dbReference>
<keyword evidence="1" id="KW-0147">Chitin-binding</keyword>
<dbReference type="AlphaFoldDB" id="A0AAU9FLR8"/>
<dbReference type="InterPro" id="IPR051940">
    <property type="entry name" value="Chitin_bind-dev_reg"/>
</dbReference>
<evidence type="ECO:0000313" key="8">
    <source>
        <dbReference type="EMBL" id="BFF96896.1"/>
    </source>
</evidence>
<dbReference type="Proteomes" id="UP001500889">
    <property type="component" value="Chromosome J"/>
</dbReference>
<evidence type="ECO:0000256" key="4">
    <source>
        <dbReference type="ARBA" id="ARBA00023157"/>
    </source>
</evidence>
<dbReference type="SUPFAM" id="SSF57625">
    <property type="entry name" value="Invertebrate chitin-binding proteins"/>
    <property type="match status" value="4"/>
</dbReference>